<name>A0A892IA57_9BURK</name>
<dbReference type="Pfam" id="PF01810">
    <property type="entry name" value="LysE"/>
    <property type="match status" value="1"/>
</dbReference>
<accession>A0A892IA57</accession>
<evidence type="ECO:0000256" key="4">
    <source>
        <dbReference type="ARBA" id="ARBA00022989"/>
    </source>
</evidence>
<reference evidence="7 8" key="1">
    <citation type="submission" date="2021-02" db="EMBL/GenBank/DDBJ databases">
        <title>FDA dAtabase for Regulatory Grade micrObial Sequences (FDA-ARGOS): Supporting development and validation of Infectious Disease Dx tests.</title>
        <authorList>
            <person name="Minogue T."/>
            <person name="Wolcott M."/>
            <person name="Wasieloski L."/>
            <person name="Aguilar W."/>
            <person name="Moore D."/>
            <person name="Jaissle J."/>
            <person name="Tallon L."/>
            <person name="Sadzewicz L."/>
            <person name="Zhao X."/>
            <person name="Boylan J."/>
            <person name="Ott S."/>
            <person name="Bowen H."/>
            <person name="Vavikolanu K."/>
            <person name="Mehta A."/>
            <person name="Aluvathingal J."/>
            <person name="Nadendla S."/>
            <person name="Yan Y."/>
            <person name="Sichtig H."/>
        </authorList>
    </citation>
    <scope>NUCLEOTIDE SEQUENCE [LARGE SCALE GENOMIC DNA]</scope>
    <source>
        <strain evidence="7 8">FDAARGOS_1272</strain>
    </source>
</reference>
<dbReference type="EMBL" id="CP069483">
    <property type="protein sequence ID" value="QRO79028.1"/>
    <property type="molecule type" value="Genomic_DNA"/>
</dbReference>
<feature type="transmembrane region" description="Helical" evidence="6">
    <location>
        <begin position="41"/>
        <end position="65"/>
    </location>
</feature>
<keyword evidence="5 6" id="KW-0472">Membrane</keyword>
<feature type="transmembrane region" description="Helical" evidence="6">
    <location>
        <begin position="147"/>
        <end position="167"/>
    </location>
</feature>
<evidence type="ECO:0000313" key="8">
    <source>
        <dbReference type="Proteomes" id="UP000625568"/>
    </source>
</evidence>
<comment type="subcellular location">
    <subcellularLocation>
        <location evidence="1">Cell membrane</location>
        <topology evidence="1">Multi-pass membrane protein</topology>
    </subcellularLocation>
</comment>
<dbReference type="RefSeq" id="WP_006766876.1">
    <property type="nucleotide sequence ID" value="NZ_CABVPR010000097.1"/>
</dbReference>
<gene>
    <name evidence="7" type="ORF">I6K02_20875</name>
</gene>
<evidence type="ECO:0000313" key="7">
    <source>
        <dbReference type="EMBL" id="QRO79028.1"/>
    </source>
</evidence>
<protein>
    <submittedName>
        <fullName evidence="7">LysE family transporter</fullName>
    </submittedName>
</protein>
<dbReference type="Proteomes" id="UP000625568">
    <property type="component" value="Chromosome 2"/>
</dbReference>
<feature type="transmembrane region" description="Helical" evidence="6">
    <location>
        <begin position="6"/>
        <end position="29"/>
    </location>
</feature>
<evidence type="ECO:0000256" key="5">
    <source>
        <dbReference type="ARBA" id="ARBA00023136"/>
    </source>
</evidence>
<keyword evidence="8" id="KW-1185">Reference proteome</keyword>
<evidence type="ECO:0000256" key="3">
    <source>
        <dbReference type="ARBA" id="ARBA00022692"/>
    </source>
</evidence>
<dbReference type="GO" id="GO:0015171">
    <property type="term" value="F:amino acid transmembrane transporter activity"/>
    <property type="evidence" value="ECO:0007669"/>
    <property type="project" value="TreeGrafter"/>
</dbReference>
<evidence type="ECO:0000256" key="2">
    <source>
        <dbReference type="ARBA" id="ARBA00022475"/>
    </source>
</evidence>
<feature type="transmembrane region" description="Helical" evidence="6">
    <location>
        <begin position="71"/>
        <end position="88"/>
    </location>
</feature>
<evidence type="ECO:0000256" key="6">
    <source>
        <dbReference type="SAM" id="Phobius"/>
    </source>
</evidence>
<evidence type="ECO:0000256" key="1">
    <source>
        <dbReference type="ARBA" id="ARBA00004651"/>
    </source>
</evidence>
<keyword evidence="4 6" id="KW-1133">Transmembrane helix</keyword>
<dbReference type="GO" id="GO:0005886">
    <property type="term" value="C:plasma membrane"/>
    <property type="evidence" value="ECO:0007669"/>
    <property type="project" value="UniProtKB-SubCell"/>
</dbReference>
<keyword evidence="3 6" id="KW-0812">Transmembrane</keyword>
<dbReference type="InterPro" id="IPR001123">
    <property type="entry name" value="LeuE-type"/>
</dbReference>
<keyword evidence="2" id="KW-1003">Cell membrane</keyword>
<dbReference type="PANTHER" id="PTHR30086:SF19">
    <property type="entry name" value="THREONINE EFFLUX PROTEIN"/>
    <property type="match status" value="1"/>
</dbReference>
<proteinExistence type="predicted"/>
<sequence>MTASAAVLGILAALWLGAMIPGPSFVLVARNSIGLSRRDGLATALGMGIGGIAFGGVALAGLYTLLQAVEWLYVGLKVAGGAYLIYMASKIWRGAASPIAMDDPQAVAAGSARKSFWTGLTTQLSNPKTAIWYGSIFAALLPQHPPLWCYLVLPPLVFAVEFGWYTIVALCFSTRRPRELYLRAKKWVDRVAAGAIALLGLRLILNAPKAGI</sequence>
<organism evidence="7 8">
    <name type="scientific">Burkholderia dolosa</name>
    <dbReference type="NCBI Taxonomy" id="152500"/>
    <lineage>
        <taxon>Bacteria</taxon>
        <taxon>Pseudomonadati</taxon>
        <taxon>Pseudomonadota</taxon>
        <taxon>Betaproteobacteria</taxon>
        <taxon>Burkholderiales</taxon>
        <taxon>Burkholderiaceae</taxon>
        <taxon>Burkholderia</taxon>
        <taxon>Burkholderia cepacia complex</taxon>
    </lineage>
</organism>
<dbReference type="GeneID" id="93128858"/>
<dbReference type="AlphaFoldDB" id="A0A892IA57"/>
<dbReference type="PANTHER" id="PTHR30086">
    <property type="entry name" value="ARGININE EXPORTER PROTEIN ARGO"/>
    <property type="match status" value="1"/>
</dbReference>